<proteinExistence type="predicted"/>
<accession>A0ABR1VE79</accession>
<gene>
    <name evidence="3" type="ORF">PG994_006141</name>
</gene>
<reference evidence="3 4" key="1">
    <citation type="submission" date="2023-01" db="EMBL/GenBank/DDBJ databases">
        <title>Analysis of 21 Apiospora genomes using comparative genomics revels a genus with tremendous synthesis potential of carbohydrate active enzymes and secondary metabolites.</title>
        <authorList>
            <person name="Sorensen T."/>
        </authorList>
    </citation>
    <scope>NUCLEOTIDE SEQUENCE [LARGE SCALE GENOMIC DNA]</scope>
    <source>
        <strain evidence="3 4">CBS 135458</strain>
    </source>
</reference>
<sequence>MRGSHQTLTVRKAPYRPKDPNAATSFGKISNIINDDNNNNNNNKLKTNCPATTMSHAQQYARPFDWSQRQGIITQLYIFEDRPLKEVAEIMRDSYQFHATYKMYKDHFRKWNLRKNLNSKVFEDFLIRPRQQNTPPTAHSPNGTVVVRNLSRRMTRYVRSGSGGSPNAEPAQILYGMVLPRQVESPGSLKHAERSSTSSPLSGPLYRLPHILLLAWGCPSHPVLGCAYDKVLYRAYGHQVQEDLLLDYTIGIARNFLHEKRSALGFALLNHCFGMFKGMLDSNPWLDPNPWLILAAFYGAYDLARFDPELAVNFMGYIDQLTTVKGHAFHELFTTLRQSGSDGVLAQFERVILECFMDTMAGSFRDKKMVLDIMRSFSIGFIRAYPKKAMPSIEVSRATVQEVFDNLKDDPDSVIIKPIPAEGQPSSAELEAIVKFPKSPMEDFLHGWANTHPASTSPSPSTTSSVAGTTIASDTDSEDQGSNRADSPPAFDPFLVEIILNKVVEETSVELYSGNLSVTARLMDLKGCFGNLSGQYSDIEELRKAYADLMGYYAENASIYIPH</sequence>
<dbReference type="Pfam" id="PF14420">
    <property type="entry name" value="Clr5"/>
    <property type="match status" value="1"/>
</dbReference>
<keyword evidence="4" id="KW-1185">Reference proteome</keyword>
<comment type="caution">
    <text evidence="3">The sequence shown here is derived from an EMBL/GenBank/DDBJ whole genome shotgun (WGS) entry which is preliminary data.</text>
</comment>
<protein>
    <recommendedName>
        <fullName evidence="2">Clr5 domain-containing protein</fullName>
    </recommendedName>
</protein>
<evidence type="ECO:0000256" key="1">
    <source>
        <dbReference type="SAM" id="MobiDB-lite"/>
    </source>
</evidence>
<feature type="domain" description="Clr5" evidence="2">
    <location>
        <begin position="65"/>
        <end position="115"/>
    </location>
</feature>
<feature type="region of interest" description="Disordered" evidence="1">
    <location>
        <begin position="447"/>
        <end position="488"/>
    </location>
</feature>
<feature type="compositionally biased region" description="Low complexity" evidence="1">
    <location>
        <begin position="449"/>
        <end position="470"/>
    </location>
</feature>
<evidence type="ECO:0000313" key="3">
    <source>
        <dbReference type="EMBL" id="KAK8069525.1"/>
    </source>
</evidence>
<dbReference type="PANTHER" id="PTHR38788">
    <property type="entry name" value="CLR5 DOMAIN-CONTAINING PROTEIN"/>
    <property type="match status" value="1"/>
</dbReference>
<dbReference type="GeneID" id="92090613"/>
<dbReference type="EMBL" id="JAQQWL010000006">
    <property type="protein sequence ID" value="KAK8069525.1"/>
    <property type="molecule type" value="Genomic_DNA"/>
</dbReference>
<feature type="region of interest" description="Disordered" evidence="1">
    <location>
        <begin position="1"/>
        <end position="24"/>
    </location>
</feature>
<evidence type="ECO:0000313" key="4">
    <source>
        <dbReference type="Proteomes" id="UP001480595"/>
    </source>
</evidence>
<organism evidence="3 4">
    <name type="scientific">Apiospora phragmitis</name>
    <dbReference type="NCBI Taxonomy" id="2905665"/>
    <lineage>
        <taxon>Eukaryota</taxon>
        <taxon>Fungi</taxon>
        <taxon>Dikarya</taxon>
        <taxon>Ascomycota</taxon>
        <taxon>Pezizomycotina</taxon>
        <taxon>Sordariomycetes</taxon>
        <taxon>Xylariomycetidae</taxon>
        <taxon>Amphisphaeriales</taxon>
        <taxon>Apiosporaceae</taxon>
        <taxon>Apiospora</taxon>
    </lineage>
</organism>
<dbReference type="InterPro" id="IPR025676">
    <property type="entry name" value="Clr5_dom"/>
</dbReference>
<evidence type="ECO:0000259" key="2">
    <source>
        <dbReference type="Pfam" id="PF14420"/>
    </source>
</evidence>
<name>A0ABR1VE79_9PEZI</name>
<dbReference type="RefSeq" id="XP_066716819.1">
    <property type="nucleotide sequence ID" value="XM_066857550.1"/>
</dbReference>
<dbReference type="PANTHER" id="PTHR38788:SF3">
    <property type="entry name" value="CLR5 DOMAIN-CONTAINING PROTEIN"/>
    <property type="match status" value="1"/>
</dbReference>
<dbReference type="Proteomes" id="UP001480595">
    <property type="component" value="Unassembled WGS sequence"/>
</dbReference>